<gene>
    <name evidence="2" type="ORF">DWV06_16420</name>
</gene>
<dbReference type="InterPro" id="IPR007074">
    <property type="entry name" value="LicD/FKTN/FKRP_NTP_transf"/>
</dbReference>
<dbReference type="InterPro" id="IPR052942">
    <property type="entry name" value="LPS_cholinephosphotransferase"/>
</dbReference>
<name>A0A371ARB4_9FIRM</name>
<accession>A0A371ARB4</accession>
<reference evidence="2 3" key="1">
    <citation type="submission" date="2018-07" db="EMBL/GenBank/DDBJ databases">
        <title>Anaerosacharophilus polymeroproducens gen. nov. sp. nov., an anaerobic bacterium isolated from salt field.</title>
        <authorList>
            <person name="Kim W."/>
            <person name="Yang S.-H."/>
            <person name="Oh J."/>
            <person name="Lee J.-H."/>
            <person name="Kwon K.K."/>
        </authorList>
    </citation>
    <scope>NUCLEOTIDE SEQUENCE [LARGE SCALE GENOMIC DNA]</scope>
    <source>
        <strain evidence="2 3">MCWD5</strain>
    </source>
</reference>
<dbReference type="AlphaFoldDB" id="A0A371ARB4"/>
<dbReference type="OrthoDB" id="9786100at2"/>
<organism evidence="2 3">
    <name type="scientific">Anaerosacchariphilus polymeriproducens</name>
    <dbReference type="NCBI Taxonomy" id="1812858"/>
    <lineage>
        <taxon>Bacteria</taxon>
        <taxon>Bacillati</taxon>
        <taxon>Bacillota</taxon>
        <taxon>Clostridia</taxon>
        <taxon>Lachnospirales</taxon>
        <taxon>Lachnospiraceae</taxon>
        <taxon>Anaerosacchariphilus</taxon>
    </lineage>
</organism>
<keyword evidence="3" id="KW-1185">Reference proteome</keyword>
<proteinExistence type="predicted"/>
<sequence>MFVSKKRLSQMSNATDELHMLSEEDLSKLHACLLECLKDIMEVCDKYSIKPMVGGGSAIGLVRHNGFIPWDDDLDMMISRKDYNKLLKIFNKELGDRYYLLAPGRKQGANCYLARIMRKGTTYVNMLSAGAKYPNCIYIDLTPIDYVPNNKIMRKCKGFISNVLKFASYSVFWYKNQNPYLANYMNSNEESKKYYKNRLFVGMCFSFLSAEKWFAIFDKFVQGKETKYMTIASGRMHYSGEMLHKDVFFPVKEGKFEGIKVYIPNDIDKYLSNLYGDYMEIPPEDKREKHLCVAFDCNHEQ</sequence>
<evidence type="ECO:0000313" key="3">
    <source>
        <dbReference type="Proteomes" id="UP000255036"/>
    </source>
</evidence>
<dbReference type="PANTHER" id="PTHR43404:SF2">
    <property type="entry name" value="LIPOPOLYSACCHARIDE CHOLINEPHOSPHOTRANSFERASE LICD"/>
    <property type="match status" value="1"/>
</dbReference>
<dbReference type="Proteomes" id="UP000255036">
    <property type="component" value="Unassembled WGS sequence"/>
</dbReference>
<comment type="caution">
    <text evidence="2">The sequence shown here is derived from an EMBL/GenBank/DDBJ whole genome shotgun (WGS) entry which is preliminary data.</text>
</comment>
<evidence type="ECO:0000313" key="2">
    <source>
        <dbReference type="EMBL" id="RDU22113.1"/>
    </source>
</evidence>
<dbReference type="RefSeq" id="WP_115483288.1">
    <property type="nucleotide sequence ID" value="NZ_QRCT01000050.1"/>
</dbReference>
<dbReference type="EMBL" id="QRCT01000050">
    <property type="protein sequence ID" value="RDU22113.1"/>
    <property type="molecule type" value="Genomic_DNA"/>
</dbReference>
<evidence type="ECO:0000259" key="1">
    <source>
        <dbReference type="Pfam" id="PF04991"/>
    </source>
</evidence>
<dbReference type="Pfam" id="PF04991">
    <property type="entry name" value="LicD"/>
    <property type="match status" value="1"/>
</dbReference>
<dbReference type="GO" id="GO:0009100">
    <property type="term" value="P:glycoprotein metabolic process"/>
    <property type="evidence" value="ECO:0007669"/>
    <property type="project" value="UniProtKB-ARBA"/>
</dbReference>
<dbReference type="PANTHER" id="PTHR43404">
    <property type="entry name" value="LIPOPOLYSACCHARIDE CHOLINEPHOSPHOTRANSFERASE LICD"/>
    <property type="match status" value="1"/>
</dbReference>
<protein>
    <submittedName>
        <fullName evidence="2">LicD family protein</fullName>
    </submittedName>
</protein>
<feature type="domain" description="LicD/FKTN/FKRP nucleotidyltransferase" evidence="1">
    <location>
        <begin position="44"/>
        <end position="276"/>
    </location>
</feature>